<dbReference type="EMBL" id="GBXM01035422">
    <property type="protein sequence ID" value="JAH73155.1"/>
    <property type="molecule type" value="Transcribed_RNA"/>
</dbReference>
<dbReference type="AlphaFoldDB" id="A0A0E9V6R0"/>
<accession>A0A0E9V6R0</accession>
<sequence length="25" mass="3079">MHYRLNSCCMYNRLQLSILYSQIDL</sequence>
<proteinExistence type="predicted"/>
<reference evidence="1" key="2">
    <citation type="journal article" date="2015" name="Fish Shellfish Immunol.">
        <title>Early steps in the European eel (Anguilla anguilla)-Vibrio vulnificus interaction in the gills: Role of the RtxA13 toxin.</title>
        <authorList>
            <person name="Callol A."/>
            <person name="Pajuelo D."/>
            <person name="Ebbesson L."/>
            <person name="Teles M."/>
            <person name="MacKenzie S."/>
            <person name="Amaro C."/>
        </authorList>
    </citation>
    <scope>NUCLEOTIDE SEQUENCE</scope>
</reference>
<reference evidence="1" key="1">
    <citation type="submission" date="2014-11" db="EMBL/GenBank/DDBJ databases">
        <authorList>
            <person name="Amaro Gonzalez C."/>
        </authorList>
    </citation>
    <scope>NUCLEOTIDE SEQUENCE</scope>
</reference>
<protein>
    <submittedName>
        <fullName evidence="1">Uncharacterized protein</fullName>
    </submittedName>
</protein>
<name>A0A0E9V6R0_ANGAN</name>
<organism evidence="1">
    <name type="scientific">Anguilla anguilla</name>
    <name type="common">European freshwater eel</name>
    <name type="synonym">Muraena anguilla</name>
    <dbReference type="NCBI Taxonomy" id="7936"/>
    <lineage>
        <taxon>Eukaryota</taxon>
        <taxon>Metazoa</taxon>
        <taxon>Chordata</taxon>
        <taxon>Craniata</taxon>
        <taxon>Vertebrata</taxon>
        <taxon>Euteleostomi</taxon>
        <taxon>Actinopterygii</taxon>
        <taxon>Neopterygii</taxon>
        <taxon>Teleostei</taxon>
        <taxon>Anguilliformes</taxon>
        <taxon>Anguillidae</taxon>
        <taxon>Anguilla</taxon>
    </lineage>
</organism>
<evidence type="ECO:0000313" key="1">
    <source>
        <dbReference type="EMBL" id="JAH73155.1"/>
    </source>
</evidence>